<organism evidence="1 2">
    <name type="scientific">Aspergillus luchuensis (strain CBS 106.47)</name>
    <dbReference type="NCBI Taxonomy" id="1137211"/>
    <lineage>
        <taxon>Eukaryota</taxon>
        <taxon>Fungi</taxon>
        <taxon>Dikarya</taxon>
        <taxon>Ascomycota</taxon>
        <taxon>Pezizomycotina</taxon>
        <taxon>Eurotiomycetes</taxon>
        <taxon>Eurotiomycetidae</taxon>
        <taxon>Eurotiales</taxon>
        <taxon>Aspergillaceae</taxon>
        <taxon>Aspergillus</taxon>
        <taxon>Aspergillus subgen. Circumdati</taxon>
    </lineage>
</organism>
<proteinExistence type="predicted"/>
<accession>A0A1M3TS11</accession>
<evidence type="ECO:0000313" key="1">
    <source>
        <dbReference type="EMBL" id="OJZ89476.1"/>
    </source>
</evidence>
<protein>
    <submittedName>
        <fullName evidence="1">Uncharacterized protein</fullName>
    </submittedName>
</protein>
<gene>
    <name evidence="1" type="ORF">ASPFODRAFT_493635</name>
</gene>
<evidence type="ECO:0000313" key="2">
    <source>
        <dbReference type="Proteomes" id="UP000184063"/>
    </source>
</evidence>
<reference evidence="2" key="1">
    <citation type="journal article" date="2017" name="Genome Biol.">
        <title>Comparative genomics reveals high biological diversity and specific adaptations in the industrially and medically important fungal genus Aspergillus.</title>
        <authorList>
            <person name="de Vries R.P."/>
            <person name="Riley R."/>
            <person name="Wiebenga A."/>
            <person name="Aguilar-Osorio G."/>
            <person name="Amillis S."/>
            <person name="Uchima C.A."/>
            <person name="Anderluh G."/>
            <person name="Asadollahi M."/>
            <person name="Askin M."/>
            <person name="Barry K."/>
            <person name="Battaglia E."/>
            <person name="Bayram O."/>
            <person name="Benocci T."/>
            <person name="Braus-Stromeyer S.A."/>
            <person name="Caldana C."/>
            <person name="Canovas D."/>
            <person name="Cerqueira G.C."/>
            <person name="Chen F."/>
            <person name="Chen W."/>
            <person name="Choi C."/>
            <person name="Clum A."/>
            <person name="Dos Santos R.A."/>
            <person name="Damasio A.R."/>
            <person name="Diallinas G."/>
            <person name="Emri T."/>
            <person name="Fekete E."/>
            <person name="Flipphi M."/>
            <person name="Freyberg S."/>
            <person name="Gallo A."/>
            <person name="Gournas C."/>
            <person name="Habgood R."/>
            <person name="Hainaut M."/>
            <person name="Harispe M.L."/>
            <person name="Henrissat B."/>
            <person name="Hilden K.S."/>
            <person name="Hope R."/>
            <person name="Hossain A."/>
            <person name="Karabika E."/>
            <person name="Karaffa L."/>
            <person name="Karanyi Z."/>
            <person name="Krasevec N."/>
            <person name="Kuo A."/>
            <person name="Kusch H."/>
            <person name="LaButti K."/>
            <person name="Lagendijk E.L."/>
            <person name="Lapidus A."/>
            <person name="Levasseur A."/>
            <person name="Lindquist E."/>
            <person name="Lipzen A."/>
            <person name="Logrieco A.F."/>
            <person name="MacCabe A."/>
            <person name="Maekelae M.R."/>
            <person name="Malavazi I."/>
            <person name="Melin P."/>
            <person name="Meyer V."/>
            <person name="Mielnichuk N."/>
            <person name="Miskei M."/>
            <person name="Molnar A.P."/>
            <person name="Mule G."/>
            <person name="Ngan C.Y."/>
            <person name="Orejas M."/>
            <person name="Orosz E."/>
            <person name="Ouedraogo J.P."/>
            <person name="Overkamp K.M."/>
            <person name="Park H.-S."/>
            <person name="Perrone G."/>
            <person name="Piumi F."/>
            <person name="Punt P.J."/>
            <person name="Ram A.F."/>
            <person name="Ramon A."/>
            <person name="Rauscher S."/>
            <person name="Record E."/>
            <person name="Riano-Pachon D.M."/>
            <person name="Robert V."/>
            <person name="Roehrig J."/>
            <person name="Ruller R."/>
            <person name="Salamov A."/>
            <person name="Salih N.S."/>
            <person name="Samson R.A."/>
            <person name="Sandor E."/>
            <person name="Sanguinetti M."/>
            <person name="Schuetze T."/>
            <person name="Sepcic K."/>
            <person name="Shelest E."/>
            <person name="Sherlock G."/>
            <person name="Sophianopoulou V."/>
            <person name="Squina F.M."/>
            <person name="Sun H."/>
            <person name="Susca A."/>
            <person name="Todd R.B."/>
            <person name="Tsang A."/>
            <person name="Unkles S.E."/>
            <person name="van de Wiele N."/>
            <person name="van Rossen-Uffink D."/>
            <person name="Oliveira J.V."/>
            <person name="Vesth T.C."/>
            <person name="Visser J."/>
            <person name="Yu J.-H."/>
            <person name="Zhou M."/>
            <person name="Andersen M.R."/>
            <person name="Archer D.B."/>
            <person name="Baker S.E."/>
            <person name="Benoit I."/>
            <person name="Brakhage A.A."/>
            <person name="Braus G.H."/>
            <person name="Fischer R."/>
            <person name="Frisvad J.C."/>
            <person name="Goldman G.H."/>
            <person name="Houbraken J."/>
            <person name="Oakley B."/>
            <person name="Pocsi I."/>
            <person name="Scazzocchio C."/>
            <person name="Seiboth B."/>
            <person name="vanKuyk P.A."/>
            <person name="Wortman J."/>
            <person name="Dyer P.S."/>
            <person name="Grigoriev I.V."/>
        </authorList>
    </citation>
    <scope>NUCLEOTIDE SEQUENCE [LARGE SCALE GENOMIC DNA]</scope>
    <source>
        <strain evidence="2">CBS 106.47</strain>
    </source>
</reference>
<dbReference type="AlphaFoldDB" id="A0A1M3TS11"/>
<sequence>MIFLCCDRPEPEPVIRTRTRQRLGSAPLETPLTLYNDHGRASSTLLCSSFVSQRKYTQSQSRNRLMIFLVSIKCIGSETIRRQPDFSIGRGL</sequence>
<dbReference type="VEuPathDB" id="FungiDB:ASPFODRAFT_493635"/>
<name>A0A1M3TS11_ASPLC</name>
<dbReference type="Proteomes" id="UP000184063">
    <property type="component" value="Unassembled WGS sequence"/>
</dbReference>
<dbReference type="EMBL" id="KV878238">
    <property type="protein sequence ID" value="OJZ89476.1"/>
    <property type="molecule type" value="Genomic_DNA"/>
</dbReference>